<dbReference type="PANTHER" id="PTHR19211">
    <property type="entry name" value="ATP-BINDING TRANSPORT PROTEIN-RELATED"/>
    <property type="match status" value="1"/>
</dbReference>
<evidence type="ECO:0000256" key="2">
    <source>
        <dbReference type="ARBA" id="ARBA00022741"/>
    </source>
</evidence>
<dbReference type="InterPro" id="IPR003439">
    <property type="entry name" value="ABC_transporter-like_ATP-bd"/>
</dbReference>
<keyword evidence="2" id="KW-0547">Nucleotide-binding</keyword>
<keyword evidence="7" id="KW-1185">Reference proteome</keyword>
<proteinExistence type="predicted"/>
<feature type="compositionally biased region" description="Low complexity" evidence="4">
    <location>
        <begin position="81"/>
        <end position="97"/>
    </location>
</feature>
<protein>
    <recommendedName>
        <fullName evidence="5">ABC transporter domain-containing protein</fullName>
    </recommendedName>
</protein>
<dbReference type="PANTHER" id="PTHR19211:SF14">
    <property type="entry name" value="ATP-BINDING CASSETTE SUB-FAMILY F MEMBER 1"/>
    <property type="match status" value="1"/>
</dbReference>
<accession>A0A8J2WVU6</accession>
<organism evidence="6 7">
    <name type="scientific">Pelagomonas calceolata</name>
    <dbReference type="NCBI Taxonomy" id="35677"/>
    <lineage>
        <taxon>Eukaryota</taxon>
        <taxon>Sar</taxon>
        <taxon>Stramenopiles</taxon>
        <taxon>Ochrophyta</taxon>
        <taxon>Pelagophyceae</taxon>
        <taxon>Pelagomonadales</taxon>
        <taxon>Pelagomonadaceae</taxon>
        <taxon>Pelagomonas</taxon>
    </lineage>
</organism>
<dbReference type="AlphaFoldDB" id="A0A8J2WVU6"/>
<evidence type="ECO:0000313" key="7">
    <source>
        <dbReference type="Proteomes" id="UP000789595"/>
    </source>
</evidence>
<dbReference type="SMART" id="SM00382">
    <property type="entry name" value="AAA"/>
    <property type="match status" value="2"/>
</dbReference>
<dbReference type="PROSITE" id="PS00211">
    <property type="entry name" value="ABC_TRANSPORTER_1"/>
    <property type="match status" value="1"/>
</dbReference>
<dbReference type="EMBL" id="CAKKNE010000002">
    <property type="protein sequence ID" value="CAH0367750.1"/>
    <property type="molecule type" value="Genomic_DNA"/>
</dbReference>
<dbReference type="FunFam" id="3.40.50.300:FF:001092">
    <property type="entry name" value="ATP-binding cassette sub-family F member 2"/>
    <property type="match status" value="1"/>
</dbReference>
<dbReference type="Pfam" id="PF00005">
    <property type="entry name" value="ABC_tran"/>
    <property type="match status" value="2"/>
</dbReference>
<dbReference type="Gene3D" id="3.40.50.300">
    <property type="entry name" value="P-loop containing nucleotide triphosphate hydrolases"/>
    <property type="match status" value="2"/>
</dbReference>
<gene>
    <name evidence="6" type="ORF">PECAL_2P07860</name>
</gene>
<keyword evidence="1" id="KW-0677">Repeat</keyword>
<evidence type="ECO:0000256" key="3">
    <source>
        <dbReference type="ARBA" id="ARBA00022840"/>
    </source>
</evidence>
<dbReference type="CDD" id="cd03221">
    <property type="entry name" value="ABCF_EF-3"/>
    <property type="match status" value="1"/>
</dbReference>
<comment type="caution">
    <text evidence="6">The sequence shown here is derived from an EMBL/GenBank/DDBJ whole genome shotgun (WGS) entry which is preliminary data.</text>
</comment>
<dbReference type="FunFam" id="3.40.50.300:FF:000011">
    <property type="entry name" value="Putative ABC transporter ATP-binding component"/>
    <property type="match status" value="1"/>
</dbReference>
<sequence>MAAVVERVLAGLDEDLLEYVTGLCEDTDDDSDLAEAVAAFCLSSELCEEEDDAEAKAQELLKALGRGASKPVEAPKPPSPKAQKPRAPSAALAAAKSVFTEAPKPPVAPVQQTTRAPVKEKKPKKAPKRVDDKNSVANKKMRLEAEMEAARIKACRARWAQGAHKGAIEAKNFSLPNPGGGVDLVEDAAFTLVRGRRYALVGRNGKGKSTLLQAVAARRVGSVPEACAVHYVHQDIQLSKEQEELRPVDLVLAADVERRVLLSDREVINSKLKDASPSEAATLTKDLQKTLERLETCEADSAARRADELLQNLGFSEALRKRKMRELSGGWRVRTFLASALFARPDVLLLDEPTNHLSIAAVLWLARELTTSEVWSDRVVVCVSHDRTFLEDVCGDVLHISGHCRRLTQTHGDYATWRARRAEKLITWQRQQRKQEAEVEKLKEYAGHGFRYGGSQSQINKMKMKAKQADKVQEQIDADADEAQDLLEDQELPLELQCGGHIPGNLIALKDVGFHYPNGEWLFRNAELGVDGKSRIVFLGENGNGKTTLVKLLTGSLEPVEGECKRSPGVRISLVNQHHADQLDLRKTPLQFMLDKFPGNGSNEHELKLRSHLAKCGVTGGEPDLQNIPAAALSGGQRSRVALAAVSYTAPHVLVMDEPTNNLDLESVAALADCVRGFKGAVVVVSHDQFFVNAVCDEAWVVNHGKVKRAASFAAYVERQVRKLER</sequence>
<dbReference type="InterPro" id="IPR003593">
    <property type="entry name" value="AAA+_ATPase"/>
</dbReference>
<dbReference type="InterPro" id="IPR050611">
    <property type="entry name" value="ABCF"/>
</dbReference>
<name>A0A8J2WVU6_9STRA</name>
<dbReference type="InterPro" id="IPR017871">
    <property type="entry name" value="ABC_transporter-like_CS"/>
</dbReference>
<feature type="region of interest" description="Disordered" evidence="4">
    <location>
        <begin position="52"/>
        <end position="132"/>
    </location>
</feature>
<dbReference type="GO" id="GO:0016887">
    <property type="term" value="F:ATP hydrolysis activity"/>
    <property type="evidence" value="ECO:0007669"/>
    <property type="project" value="InterPro"/>
</dbReference>
<evidence type="ECO:0000256" key="4">
    <source>
        <dbReference type="SAM" id="MobiDB-lite"/>
    </source>
</evidence>
<dbReference type="PROSITE" id="PS50893">
    <property type="entry name" value="ABC_TRANSPORTER_2"/>
    <property type="match status" value="2"/>
</dbReference>
<keyword evidence="3" id="KW-0067">ATP-binding</keyword>
<dbReference type="SUPFAM" id="SSF52540">
    <property type="entry name" value="P-loop containing nucleoside triphosphate hydrolases"/>
    <property type="match status" value="2"/>
</dbReference>
<dbReference type="GO" id="GO:0005524">
    <property type="term" value="F:ATP binding"/>
    <property type="evidence" value="ECO:0007669"/>
    <property type="project" value="UniProtKB-KW"/>
</dbReference>
<dbReference type="Proteomes" id="UP000789595">
    <property type="component" value="Unassembled WGS sequence"/>
</dbReference>
<feature type="domain" description="ABC transporter" evidence="5">
    <location>
        <begin position="168"/>
        <end position="427"/>
    </location>
</feature>
<evidence type="ECO:0000313" key="6">
    <source>
        <dbReference type="EMBL" id="CAH0367750.1"/>
    </source>
</evidence>
<dbReference type="InterPro" id="IPR027417">
    <property type="entry name" value="P-loop_NTPase"/>
</dbReference>
<feature type="domain" description="ABC transporter" evidence="5">
    <location>
        <begin position="507"/>
        <end position="724"/>
    </location>
</feature>
<dbReference type="OrthoDB" id="2110130at2759"/>
<evidence type="ECO:0000256" key="1">
    <source>
        <dbReference type="ARBA" id="ARBA00022737"/>
    </source>
</evidence>
<reference evidence="6" key="1">
    <citation type="submission" date="2021-11" db="EMBL/GenBank/DDBJ databases">
        <authorList>
            <consortium name="Genoscope - CEA"/>
            <person name="William W."/>
        </authorList>
    </citation>
    <scope>NUCLEOTIDE SEQUENCE</scope>
</reference>
<evidence type="ECO:0000259" key="5">
    <source>
        <dbReference type="PROSITE" id="PS50893"/>
    </source>
</evidence>